<evidence type="ECO:0000313" key="3">
    <source>
        <dbReference type="EMBL" id="MBA5630150.1"/>
    </source>
</evidence>
<feature type="transmembrane region" description="Helical" evidence="1">
    <location>
        <begin position="171"/>
        <end position="191"/>
    </location>
</feature>
<dbReference type="InterPro" id="IPR050344">
    <property type="entry name" value="Peptidase_M1_aminopeptidases"/>
</dbReference>
<feature type="transmembrane region" description="Helical" evidence="1">
    <location>
        <begin position="367"/>
        <end position="385"/>
    </location>
</feature>
<dbReference type="SUPFAM" id="SSF55486">
    <property type="entry name" value="Metalloproteases ('zincins'), catalytic domain"/>
    <property type="match status" value="1"/>
</dbReference>
<dbReference type="GO" id="GO:0043171">
    <property type="term" value="P:peptide catabolic process"/>
    <property type="evidence" value="ECO:0007669"/>
    <property type="project" value="TreeGrafter"/>
</dbReference>
<dbReference type="Pfam" id="PF01433">
    <property type="entry name" value="Peptidase_M1"/>
    <property type="match status" value="1"/>
</dbReference>
<dbReference type="AlphaFoldDB" id="A0A838ZT43"/>
<feature type="transmembrane region" description="Helical" evidence="1">
    <location>
        <begin position="141"/>
        <end position="164"/>
    </location>
</feature>
<organism evidence="3 4">
    <name type="scientific">Moheibacter lacus</name>
    <dbReference type="NCBI Taxonomy" id="2745851"/>
    <lineage>
        <taxon>Bacteria</taxon>
        <taxon>Pseudomonadati</taxon>
        <taxon>Bacteroidota</taxon>
        <taxon>Flavobacteriia</taxon>
        <taxon>Flavobacteriales</taxon>
        <taxon>Weeksellaceae</taxon>
        <taxon>Moheibacter</taxon>
    </lineage>
</organism>
<keyword evidence="1" id="KW-0812">Transmembrane</keyword>
<evidence type="ECO:0000256" key="1">
    <source>
        <dbReference type="SAM" id="Phobius"/>
    </source>
</evidence>
<sequence>MKAVFFNDLLTALKQKTTIFTLLAYLVLGFFVGYQLNISIGEEILANAPYSIGFMTGLLSLVLILIATLLAFSILFKEKDADFGLIVFSTPIKKKDFAFARFLSFYVLTLLSFLVLIYGYSIGLHFQTESDMNPGFNLWHFVYPFLIFGVINSFLVCSILFFVAQKFHNKLLVAITGLFLYILYMIVLMFSNAPFMAQSLPQSLFAQRVSALVDVFGLSGYFFEAKDLSVQQRNSSVVPFRNFLVLNRIFITLISFGMVHLGIQSFSFVPIYKRKNKKVKHLKTTENQSIPFMKAATSFTLKTKWQAAFSFMKMDVIYLFKSIPLVVISLLLLFYLGVEMFGDIDMGIRLPEQYASSGLLAQTINESFYFIGTLVVVYFANDIFWRSQSSGFSIIQNTTFYAKEKLLGHLGSITVLILFLSGLMLVEAIIFQFLFNFPHFDWQAYFGLVVFNTFPLFVLSILLLFVNFISKNKYVALGLSFLVFLLLVTPILKNVIPNPLFGVLSGYKGQYSDFIGYGAYLPKFLWRLLFGISLIGIFFFLYQIFFTRNKKIVTISGIGICLIFGFVGASNFLEGYEKKDKQTFISEKATYEKKYRKYQNIRQPTIKSVSTEIDLFPEKHSYRIKGNYWVKNLHNQPIDSLLLSVPNDFKINSLVFHYKNEIFNLKNSISELNLKQAMQPQDSAKLEFELEYRWNAVNGHDPFNAIIADGSFMRISRYFPQFGYDAENEIPDKNLREKYHLGIQTQMKKLEEEKNKIDVFISLNMQISTPKNQIAVGTGELKKYWQNEGRNYYQFAANAVPFRFAVSSAQYKVRRKQHKDILIEVLYYPLHENNVDHLIENTQLTLDYCTENFGPYPFKSVRFAEVSSFTQGFAGTAYPCVIFMTENMTFNANISVDYNQDVVNELAGHEVAHFWWGTNQIDPDYREGYAMLTESLAMYTEMMIYKKMYGKEKMMERLAIHQQIYDAEKGFSEDLSLLKSTKENAFVSYSKGAIVFVELSELIGEKKLNLALKNFLEKHKYPNAKPISTDLLEDILKVSDEKHQEKIQSLIQ</sequence>
<accession>A0A838ZT43</accession>
<dbReference type="Proteomes" id="UP000552241">
    <property type="component" value="Unassembled WGS sequence"/>
</dbReference>
<dbReference type="GO" id="GO:0005737">
    <property type="term" value="C:cytoplasm"/>
    <property type="evidence" value="ECO:0007669"/>
    <property type="project" value="TreeGrafter"/>
</dbReference>
<dbReference type="GO" id="GO:0070006">
    <property type="term" value="F:metalloaminopeptidase activity"/>
    <property type="evidence" value="ECO:0007669"/>
    <property type="project" value="TreeGrafter"/>
</dbReference>
<keyword evidence="1" id="KW-0472">Membrane</keyword>
<feature type="domain" description="Peptidase M1 membrane alanine aminopeptidase" evidence="2">
    <location>
        <begin position="840"/>
        <end position="1049"/>
    </location>
</feature>
<gene>
    <name evidence="3" type="ORF">HU137_10235</name>
</gene>
<evidence type="ECO:0000313" key="4">
    <source>
        <dbReference type="Proteomes" id="UP000552241"/>
    </source>
</evidence>
<dbReference type="InterPro" id="IPR027268">
    <property type="entry name" value="Peptidase_M4/M1_CTD_sf"/>
</dbReference>
<keyword evidence="3" id="KW-0645">Protease</keyword>
<keyword evidence="4" id="KW-1185">Reference proteome</keyword>
<feature type="transmembrane region" description="Helical" evidence="1">
    <location>
        <begin position="552"/>
        <end position="573"/>
    </location>
</feature>
<keyword evidence="3" id="KW-0378">Hydrolase</keyword>
<name>A0A838ZT43_9FLAO</name>
<dbReference type="GO" id="GO:0005615">
    <property type="term" value="C:extracellular space"/>
    <property type="evidence" value="ECO:0007669"/>
    <property type="project" value="TreeGrafter"/>
</dbReference>
<keyword evidence="1" id="KW-1133">Transmembrane helix</keyword>
<feature type="transmembrane region" description="Helical" evidence="1">
    <location>
        <begin position="524"/>
        <end position="545"/>
    </location>
</feature>
<dbReference type="InterPro" id="IPR014782">
    <property type="entry name" value="Peptidase_M1_dom"/>
</dbReference>
<dbReference type="GO" id="GO:0008270">
    <property type="term" value="F:zinc ion binding"/>
    <property type="evidence" value="ECO:0007669"/>
    <property type="project" value="InterPro"/>
</dbReference>
<feature type="transmembrane region" description="Helical" evidence="1">
    <location>
        <begin position="445"/>
        <end position="467"/>
    </location>
</feature>
<feature type="transmembrane region" description="Helical" evidence="1">
    <location>
        <begin position="52"/>
        <end position="76"/>
    </location>
</feature>
<dbReference type="PANTHER" id="PTHR11533">
    <property type="entry name" value="PROTEASE M1 ZINC METALLOPROTEASE"/>
    <property type="match status" value="1"/>
</dbReference>
<keyword evidence="3" id="KW-0031">Aminopeptidase</keyword>
<feature type="transmembrane region" description="Helical" evidence="1">
    <location>
        <begin position="249"/>
        <end position="272"/>
    </location>
</feature>
<feature type="transmembrane region" description="Helical" evidence="1">
    <location>
        <begin position="20"/>
        <end position="40"/>
    </location>
</feature>
<dbReference type="RefSeq" id="WP_182043754.1">
    <property type="nucleotide sequence ID" value="NZ_JACDZE010000003.1"/>
</dbReference>
<protein>
    <submittedName>
        <fullName evidence="3">Aminopeptidase</fullName>
    </submittedName>
</protein>
<comment type="caution">
    <text evidence="3">The sequence shown here is derived from an EMBL/GenBank/DDBJ whole genome shotgun (WGS) entry which is preliminary data.</text>
</comment>
<feature type="transmembrane region" description="Helical" evidence="1">
    <location>
        <begin position="406"/>
        <end position="433"/>
    </location>
</feature>
<feature type="transmembrane region" description="Helical" evidence="1">
    <location>
        <begin position="474"/>
        <end position="492"/>
    </location>
</feature>
<feature type="transmembrane region" description="Helical" evidence="1">
    <location>
        <begin position="97"/>
        <end position="121"/>
    </location>
</feature>
<feature type="transmembrane region" description="Helical" evidence="1">
    <location>
        <begin position="316"/>
        <end position="336"/>
    </location>
</feature>
<dbReference type="Gene3D" id="1.10.390.10">
    <property type="entry name" value="Neutral Protease Domain 2"/>
    <property type="match status" value="1"/>
</dbReference>
<dbReference type="EMBL" id="JACDZE010000003">
    <property type="protein sequence ID" value="MBA5630150.1"/>
    <property type="molecule type" value="Genomic_DNA"/>
</dbReference>
<dbReference type="GO" id="GO:0042277">
    <property type="term" value="F:peptide binding"/>
    <property type="evidence" value="ECO:0007669"/>
    <property type="project" value="TreeGrafter"/>
</dbReference>
<dbReference type="GO" id="GO:0016020">
    <property type="term" value="C:membrane"/>
    <property type="evidence" value="ECO:0007669"/>
    <property type="project" value="TreeGrafter"/>
</dbReference>
<dbReference type="PANTHER" id="PTHR11533:SF174">
    <property type="entry name" value="PUROMYCIN-SENSITIVE AMINOPEPTIDASE-RELATED"/>
    <property type="match status" value="1"/>
</dbReference>
<evidence type="ECO:0000259" key="2">
    <source>
        <dbReference type="Pfam" id="PF01433"/>
    </source>
</evidence>
<proteinExistence type="predicted"/>
<reference evidence="3 4" key="1">
    <citation type="submission" date="2020-07" db="EMBL/GenBank/DDBJ databases">
        <title>Moheibacter lacus sp. nov., a member of the family Flavobacteriaceae isolated from freshwater lake sediment.</title>
        <authorList>
            <person name="Liu Y."/>
        </authorList>
    </citation>
    <scope>NUCLEOTIDE SEQUENCE [LARGE SCALE GENOMIC DNA]</scope>
    <source>
        <strain evidence="3 4">BDHS18</strain>
    </source>
</reference>